<reference evidence="1 2" key="1">
    <citation type="submission" date="2018-07" db="EMBL/GenBank/DDBJ databases">
        <title>A high quality draft genome assembly of the barn swallow (H. rustica rustica).</title>
        <authorList>
            <person name="Formenti G."/>
            <person name="Chiara M."/>
            <person name="Poveda L."/>
            <person name="Francoijs K.-J."/>
            <person name="Bonisoli-Alquati A."/>
            <person name="Canova L."/>
            <person name="Gianfranceschi L."/>
            <person name="Horner D.S."/>
            <person name="Saino N."/>
        </authorList>
    </citation>
    <scope>NUCLEOTIDE SEQUENCE [LARGE SCALE GENOMIC DNA]</scope>
    <source>
        <strain evidence="1">Chelidonia</strain>
        <tissue evidence="1">Blood</tissue>
    </source>
</reference>
<dbReference type="AlphaFoldDB" id="A0A3M0KBH4"/>
<keyword evidence="2" id="KW-1185">Reference proteome</keyword>
<proteinExistence type="predicted"/>
<comment type="caution">
    <text evidence="1">The sequence shown here is derived from an EMBL/GenBank/DDBJ whole genome shotgun (WGS) entry which is preliminary data.</text>
</comment>
<gene>
    <name evidence="1" type="ORF">DUI87_13297</name>
</gene>
<sequence>MVWKLASEEIKSILSRKSQQEITCGDKLYPENRAGSAQATSSALGQDMCFHEAFRPPYELFPGSPGSTWSHSLDQNLDIGARSTGQGQEEESIYQTYAIPGKKRSLQDQSLLETADCASVLTGLQPGGDQALLPGSKGQDKRKQAHVAPGEIEVGYQEKILHCKDGQALESPLLERFKSCVDVAPGDMI</sequence>
<dbReference type="Proteomes" id="UP000269221">
    <property type="component" value="Unassembled WGS sequence"/>
</dbReference>
<evidence type="ECO:0000313" key="1">
    <source>
        <dbReference type="EMBL" id="RMC10492.1"/>
    </source>
</evidence>
<name>A0A3M0KBH4_HIRRU</name>
<organism evidence="1 2">
    <name type="scientific">Hirundo rustica rustica</name>
    <dbReference type="NCBI Taxonomy" id="333673"/>
    <lineage>
        <taxon>Eukaryota</taxon>
        <taxon>Metazoa</taxon>
        <taxon>Chordata</taxon>
        <taxon>Craniata</taxon>
        <taxon>Vertebrata</taxon>
        <taxon>Euteleostomi</taxon>
        <taxon>Archelosauria</taxon>
        <taxon>Archosauria</taxon>
        <taxon>Dinosauria</taxon>
        <taxon>Saurischia</taxon>
        <taxon>Theropoda</taxon>
        <taxon>Coelurosauria</taxon>
        <taxon>Aves</taxon>
        <taxon>Neognathae</taxon>
        <taxon>Neoaves</taxon>
        <taxon>Telluraves</taxon>
        <taxon>Australaves</taxon>
        <taxon>Passeriformes</taxon>
        <taxon>Sylvioidea</taxon>
        <taxon>Hirundinidae</taxon>
        <taxon>Hirundo</taxon>
    </lineage>
</organism>
<evidence type="ECO:0000313" key="2">
    <source>
        <dbReference type="Proteomes" id="UP000269221"/>
    </source>
</evidence>
<protein>
    <submittedName>
        <fullName evidence="1">Uncharacterized protein</fullName>
    </submittedName>
</protein>
<accession>A0A3M0KBH4</accession>
<dbReference type="EMBL" id="QRBI01000112">
    <property type="protein sequence ID" value="RMC10492.1"/>
    <property type="molecule type" value="Genomic_DNA"/>
</dbReference>
<dbReference type="OrthoDB" id="10626458at2759"/>